<dbReference type="InterPro" id="IPR050667">
    <property type="entry name" value="PPR-containing_protein"/>
</dbReference>
<evidence type="ECO:0000259" key="3">
    <source>
        <dbReference type="Pfam" id="PF23276"/>
    </source>
</evidence>
<feature type="repeat" description="PPR" evidence="2">
    <location>
        <begin position="190"/>
        <end position="224"/>
    </location>
</feature>
<dbReference type="InterPro" id="IPR057027">
    <property type="entry name" value="TPR_mt"/>
</dbReference>
<dbReference type="PROSITE" id="PS51375">
    <property type="entry name" value="PPR"/>
    <property type="match status" value="3"/>
</dbReference>
<proteinExistence type="predicted"/>
<organism evidence="4">
    <name type="scientific">Rhodosorus marinus</name>
    <dbReference type="NCBI Taxonomy" id="101924"/>
    <lineage>
        <taxon>Eukaryota</taxon>
        <taxon>Rhodophyta</taxon>
        <taxon>Stylonematophyceae</taxon>
        <taxon>Stylonematales</taxon>
        <taxon>Stylonemataceae</taxon>
        <taxon>Rhodosorus</taxon>
    </lineage>
</organism>
<protein>
    <recommendedName>
        <fullName evidence="3">Pentatricopeptide repeat-containing protein-mitochondrial domain-containing protein</fullName>
    </recommendedName>
</protein>
<dbReference type="PANTHER" id="PTHR47939">
    <property type="entry name" value="MEMBRANE-ASSOCIATED SALT-INDUCIBLE PROTEIN-LIKE"/>
    <property type="match status" value="1"/>
</dbReference>
<dbReference type="InterPro" id="IPR011990">
    <property type="entry name" value="TPR-like_helical_dom_sf"/>
</dbReference>
<evidence type="ECO:0000313" key="4">
    <source>
        <dbReference type="EMBL" id="CAE0060969.1"/>
    </source>
</evidence>
<dbReference type="Pfam" id="PF01535">
    <property type="entry name" value="PPR"/>
    <property type="match status" value="1"/>
</dbReference>
<evidence type="ECO:0000256" key="1">
    <source>
        <dbReference type="ARBA" id="ARBA00022737"/>
    </source>
</evidence>
<feature type="repeat" description="PPR" evidence="2">
    <location>
        <begin position="436"/>
        <end position="470"/>
    </location>
</feature>
<dbReference type="InterPro" id="IPR002885">
    <property type="entry name" value="PPR_rpt"/>
</dbReference>
<accession>A0A7S3A415</accession>
<gene>
    <name evidence="4" type="ORF">RMAR00112_LOCUS29035</name>
</gene>
<feature type="repeat" description="PPR" evidence="2">
    <location>
        <begin position="300"/>
        <end position="334"/>
    </location>
</feature>
<feature type="domain" description="Pentatricopeptide repeat-containing protein-mitochondrial" evidence="3">
    <location>
        <begin position="342"/>
        <end position="462"/>
    </location>
</feature>
<keyword evidence="1" id="KW-0677">Repeat</keyword>
<dbReference type="Gene3D" id="1.25.40.10">
    <property type="entry name" value="Tetratricopeptide repeat domain"/>
    <property type="match status" value="3"/>
</dbReference>
<feature type="domain" description="Pentatricopeptide repeat-containing protein-mitochondrial" evidence="3">
    <location>
        <begin position="165"/>
        <end position="250"/>
    </location>
</feature>
<dbReference type="NCBIfam" id="TIGR00756">
    <property type="entry name" value="PPR"/>
    <property type="match status" value="2"/>
</dbReference>
<dbReference type="PANTHER" id="PTHR47939:SF1">
    <property type="entry name" value="OS04G0684500 PROTEIN"/>
    <property type="match status" value="1"/>
</dbReference>
<evidence type="ECO:0000256" key="2">
    <source>
        <dbReference type="PROSITE-ProRule" id="PRU00708"/>
    </source>
</evidence>
<dbReference type="AlphaFoldDB" id="A0A7S3A415"/>
<name>A0A7S3A415_9RHOD</name>
<reference evidence="4" key="1">
    <citation type="submission" date="2021-01" db="EMBL/GenBank/DDBJ databases">
        <authorList>
            <person name="Corre E."/>
            <person name="Pelletier E."/>
            <person name="Niang G."/>
            <person name="Scheremetjew M."/>
            <person name="Finn R."/>
            <person name="Kale V."/>
            <person name="Holt S."/>
            <person name="Cochrane G."/>
            <person name="Meng A."/>
            <person name="Brown T."/>
            <person name="Cohen L."/>
        </authorList>
    </citation>
    <scope>NUCLEOTIDE SEQUENCE</scope>
    <source>
        <strain evidence="4">CCMP 769</strain>
    </source>
</reference>
<dbReference type="Pfam" id="PF23276">
    <property type="entry name" value="TPR_24"/>
    <property type="match status" value="2"/>
</dbReference>
<dbReference type="EMBL" id="HBHW01037762">
    <property type="protein sequence ID" value="CAE0060969.1"/>
    <property type="molecule type" value="Transcribed_RNA"/>
</dbReference>
<sequence length="539" mass="60855">MAGTCRAVESLRKAFDVAVSRGRLDLLRSVCFKGEKNLSALIRTAIPEPRQAEHWHLEALAYYWTGDRRRLFFVLKEMRSCGVMPMQNAYASLIETSIEERQANMAQATLVEALRAGYRMQDAACEEVFNICHNSGSYPGCCAIYEALRENGMFIESVYKKMVWLSGKYGDLRIAKDSFAELNARGIDSDEEMYIALILAFARHNDFVNAFAAFDEMRVKRIEPSARTWHTMIEVQSRVGNMDAMTALYEEALRSNAKSLYSLIEVHNAYLAGLYRCTSDTRLMEKAFKDISEKYGLEPNRSSYSIMIKAYVRSREYEQAKKALLRCIEAGIEPNYQMSTTLLSMYGRVGDVRAAEDLFAGLREGSVKLNSFHYSTMIGLLRRHGEIAKAMELVNSLNQMQIPIDEMLSASIIDLHGNNSSLSSAMEVFQQAPVRTVIIYEAIMRACIAVGEYARGVKFFSEMVGKNIRPRKQTYYLGFKLARGTEDVEFQNYLTRGIAVLVENAATPVKDAQAVSKASRMCLHNAVESRTNKMLNMGS</sequence>